<evidence type="ECO:0000256" key="3">
    <source>
        <dbReference type="ARBA" id="ARBA00023096"/>
    </source>
</evidence>
<dbReference type="InterPro" id="IPR013785">
    <property type="entry name" value="Aldolase_TIM"/>
</dbReference>
<keyword evidence="1" id="KW-0963">Cytoplasm</keyword>
<evidence type="ECO:0000313" key="4">
    <source>
        <dbReference type="EMBL" id="SUZ51444.1"/>
    </source>
</evidence>
<dbReference type="EMBL" id="UINC01000222">
    <property type="protein sequence ID" value="SUZ51444.1"/>
    <property type="molecule type" value="Genomic_DNA"/>
</dbReference>
<dbReference type="InterPro" id="IPR004569">
    <property type="entry name" value="PyrdxlP_synth_PdxJ"/>
</dbReference>
<dbReference type="AlphaFoldDB" id="A0A381NBL3"/>
<organism evidence="4">
    <name type="scientific">marine metagenome</name>
    <dbReference type="NCBI Taxonomy" id="408172"/>
    <lineage>
        <taxon>unclassified sequences</taxon>
        <taxon>metagenomes</taxon>
        <taxon>ecological metagenomes</taxon>
    </lineage>
</organism>
<dbReference type="HAMAP" id="MF_00279">
    <property type="entry name" value="PdxJ"/>
    <property type="match status" value="1"/>
</dbReference>
<dbReference type="PANTHER" id="PTHR30456">
    <property type="entry name" value="PYRIDOXINE 5'-PHOSPHATE SYNTHASE"/>
    <property type="match status" value="1"/>
</dbReference>
<sequence>MRFYLNIDHVATVRQARRTDEPDPVRAAVLAELAGVDGITVHLREDRRHIQDRDLRLLMQIVRTGVNLELAVASDILEIAHELRPMQVTLVPENREEVTTEGGLDLSRDSKRAEIGGAIRSLGGSGIRTVLFVDPDEESIRCSAELGADAVELHTGEYANSWRAKPEEEQIERLGHAASLAQDLALAVHAGHGLTYENVSRVAEIQEIEELNIGHSVIARAVLVGMENAVREMSKILRRARLKT</sequence>
<dbReference type="GO" id="GO:0005829">
    <property type="term" value="C:cytosol"/>
    <property type="evidence" value="ECO:0007669"/>
    <property type="project" value="TreeGrafter"/>
</dbReference>
<dbReference type="NCBIfam" id="NF003627">
    <property type="entry name" value="PRK05265.1-5"/>
    <property type="match status" value="1"/>
</dbReference>
<reference evidence="4" key="1">
    <citation type="submission" date="2018-05" db="EMBL/GenBank/DDBJ databases">
        <authorList>
            <person name="Lanie J.A."/>
            <person name="Ng W.-L."/>
            <person name="Kazmierczak K.M."/>
            <person name="Andrzejewski T.M."/>
            <person name="Davidsen T.M."/>
            <person name="Wayne K.J."/>
            <person name="Tettelin H."/>
            <person name="Glass J.I."/>
            <person name="Rusch D."/>
            <person name="Podicherti R."/>
            <person name="Tsui H.-C.T."/>
            <person name="Winkler M.E."/>
        </authorList>
    </citation>
    <scope>NUCLEOTIDE SEQUENCE</scope>
</reference>
<dbReference type="NCBIfam" id="TIGR00559">
    <property type="entry name" value="pdxJ"/>
    <property type="match status" value="1"/>
</dbReference>
<dbReference type="GO" id="GO:0008615">
    <property type="term" value="P:pyridoxine biosynthetic process"/>
    <property type="evidence" value="ECO:0007669"/>
    <property type="project" value="UniProtKB-KW"/>
</dbReference>
<dbReference type="SUPFAM" id="SSF63892">
    <property type="entry name" value="Pyridoxine 5'-phosphate synthase"/>
    <property type="match status" value="1"/>
</dbReference>
<dbReference type="InterPro" id="IPR036130">
    <property type="entry name" value="Pyridoxine-5'_phos_synth"/>
</dbReference>
<protein>
    <recommendedName>
        <fullName evidence="5">Pyridoxine 5'-phosphate synthase</fullName>
    </recommendedName>
</protein>
<keyword evidence="3" id="KW-0664">Pyridoxine biosynthesis</keyword>
<dbReference type="NCBIfam" id="NF003625">
    <property type="entry name" value="PRK05265.1-3"/>
    <property type="match status" value="1"/>
</dbReference>
<name>A0A381NBL3_9ZZZZ</name>
<proteinExistence type="inferred from homology"/>
<evidence type="ECO:0000256" key="1">
    <source>
        <dbReference type="ARBA" id="ARBA00022490"/>
    </source>
</evidence>
<dbReference type="PANTHER" id="PTHR30456:SF0">
    <property type="entry name" value="PYRIDOXINE 5'-PHOSPHATE SYNTHASE"/>
    <property type="match status" value="1"/>
</dbReference>
<evidence type="ECO:0008006" key="5">
    <source>
        <dbReference type="Google" id="ProtNLM"/>
    </source>
</evidence>
<dbReference type="Gene3D" id="3.20.20.70">
    <property type="entry name" value="Aldolase class I"/>
    <property type="match status" value="1"/>
</dbReference>
<dbReference type="Pfam" id="PF03740">
    <property type="entry name" value="PdxJ"/>
    <property type="match status" value="1"/>
</dbReference>
<dbReference type="GO" id="GO:0033856">
    <property type="term" value="F:pyridoxine 5'-phosphate synthase activity"/>
    <property type="evidence" value="ECO:0007669"/>
    <property type="project" value="InterPro"/>
</dbReference>
<accession>A0A381NBL3</accession>
<dbReference type="CDD" id="cd00003">
    <property type="entry name" value="PNPsynthase"/>
    <property type="match status" value="1"/>
</dbReference>
<gene>
    <name evidence="4" type="ORF">METZ01_LOCUS4298</name>
</gene>
<evidence type="ECO:0000256" key="2">
    <source>
        <dbReference type="ARBA" id="ARBA00022679"/>
    </source>
</evidence>
<keyword evidence="2" id="KW-0808">Transferase</keyword>